<evidence type="ECO:0000256" key="2">
    <source>
        <dbReference type="ARBA" id="ARBA00022552"/>
    </source>
</evidence>
<dbReference type="Proteomes" id="UP000692954">
    <property type="component" value="Unassembled WGS sequence"/>
</dbReference>
<organism evidence="8 9">
    <name type="scientific">Paramecium sonneborni</name>
    <dbReference type="NCBI Taxonomy" id="65129"/>
    <lineage>
        <taxon>Eukaryota</taxon>
        <taxon>Sar</taxon>
        <taxon>Alveolata</taxon>
        <taxon>Ciliophora</taxon>
        <taxon>Intramacronucleata</taxon>
        <taxon>Oligohymenophorea</taxon>
        <taxon>Peniculida</taxon>
        <taxon>Parameciidae</taxon>
        <taxon>Paramecium</taxon>
    </lineage>
</organism>
<dbReference type="GO" id="GO:0003723">
    <property type="term" value="F:RNA binding"/>
    <property type="evidence" value="ECO:0007669"/>
    <property type="project" value="UniProtKB-KW"/>
</dbReference>
<dbReference type="GO" id="GO:0001522">
    <property type="term" value="P:pseudouridine synthesis"/>
    <property type="evidence" value="ECO:0007669"/>
    <property type="project" value="InterPro"/>
</dbReference>
<dbReference type="InterPro" id="IPR007504">
    <property type="entry name" value="H/ACA_rnp_Gar1/Naf1"/>
</dbReference>
<dbReference type="EMBL" id="CAJJDN010000024">
    <property type="protein sequence ID" value="CAD8068831.1"/>
    <property type="molecule type" value="Genomic_DNA"/>
</dbReference>
<evidence type="ECO:0000256" key="5">
    <source>
        <dbReference type="RuleBase" id="RU364004"/>
    </source>
</evidence>
<evidence type="ECO:0000256" key="4">
    <source>
        <dbReference type="ARBA" id="ARBA00023242"/>
    </source>
</evidence>
<keyword evidence="3 5" id="KW-0694">RNA-binding</keyword>
<protein>
    <recommendedName>
        <fullName evidence="5">H/ACA ribonucleoprotein complex subunit</fullName>
    </recommendedName>
</protein>
<comment type="subcellular location">
    <subcellularLocation>
        <location evidence="5">Nucleus</location>
        <location evidence="5">Nucleolus</location>
    </subcellularLocation>
</comment>
<dbReference type="InterPro" id="IPR040309">
    <property type="entry name" value="Naf1"/>
</dbReference>
<comment type="function">
    <text evidence="5">Required for ribosome biogenesis. Part of a complex which catalyzes pseudouridylation of rRNA. This involves the isomerization of uridine such that the ribose is subsequently attached to C5, instead of the normal N1. Pseudouridine ("psi") residues may serve to stabilize the conformation of rRNAs.</text>
</comment>
<sequence>MDDHQNSDSSSDELYQQIKAQLNQMEDEEKSSRILSKHEIIPKVQFTPPESREQREINFNYKHSNQTKLIGKVEAITKENIIIYSNLLEFVINLDQLLINYKQEILGKVDDVFGKVERPHYSILLDGYVNNLILTNQLQIGDDVYINTENTSILNSEAIRQLLNKKGCDASNQFDEEILNDQDVQFSDDEIEAMSKRKGNKVEGEIKKNNKKKQQSHQQFNQEKQTLNTYQNDKIQLTDQQQQQQNQQMISSMQQQQQQQYYQQIFQLQQKQLMQQQQQYQQMIQNSESFPQQQFQPPQYVDQSYPQPSQITQNPHINLLYNQSLINQQLDQNMNSLFQNIKPQNQ</sequence>
<evidence type="ECO:0000256" key="6">
    <source>
        <dbReference type="SAM" id="Coils"/>
    </source>
</evidence>
<feature type="region of interest" description="Disordered" evidence="7">
    <location>
        <begin position="194"/>
        <end position="222"/>
    </location>
</feature>
<evidence type="ECO:0000313" key="9">
    <source>
        <dbReference type="Proteomes" id="UP000692954"/>
    </source>
</evidence>
<name>A0A8S1LSU7_9CILI</name>
<dbReference type="PANTHER" id="PTHR31633">
    <property type="entry name" value="H/ACA RIBONUCLEOPROTEIN COMPLEX NON-CORE SUBUNIT NAF1"/>
    <property type="match status" value="1"/>
</dbReference>
<gene>
    <name evidence="8" type="ORF">PSON_ATCC_30995.1.T0240383</name>
</gene>
<dbReference type="GO" id="GO:0005732">
    <property type="term" value="C:sno(s)RNA-containing ribonucleoprotein complex"/>
    <property type="evidence" value="ECO:0007669"/>
    <property type="project" value="InterPro"/>
</dbReference>
<dbReference type="OrthoDB" id="21550at2759"/>
<keyword evidence="1 5" id="KW-0690">Ribosome biogenesis</keyword>
<keyword evidence="4 5" id="KW-0539">Nucleus</keyword>
<evidence type="ECO:0000256" key="3">
    <source>
        <dbReference type="ARBA" id="ARBA00022884"/>
    </source>
</evidence>
<comment type="similarity">
    <text evidence="5">Belongs to the GAR1 family.</text>
</comment>
<keyword evidence="6" id="KW-0175">Coiled coil</keyword>
<evidence type="ECO:0000256" key="7">
    <source>
        <dbReference type="SAM" id="MobiDB-lite"/>
    </source>
</evidence>
<dbReference type="AlphaFoldDB" id="A0A8S1LSU7"/>
<dbReference type="GO" id="GO:0000493">
    <property type="term" value="P:box H/ACA snoRNP assembly"/>
    <property type="evidence" value="ECO:0007669"/>
    <property type="project" value="InterPro"/>
</dbReference>
<keyword evidence="2 5" id="KW-0698">rRNA processing</keyword>
<dbReference type="PANTHER" id="PTHR31633:SF1">
    <property type="entry name" value="H_ACA RIBONUCLEOPROTEIN COMPLEX NON-CORE SUBUNIT NAF1"/>
    <property type="match status" value="1"/>
</dbReference>
<dbReference type="Pfam" id="PF04410">
    <property type="entry name" value="Gar1"/>
    <property type="match status" value="1"/>
</dbReference>
<feature type="coiled-coil region" evidence="6">
    <location>
        <begin position="227"/>
        <end position="286"/>
    </location>
</feature>
<keyword evidence="9" id="KW-1185">Reference proteome</keyword>
<keyword evidence="5" id="KW-0687">Ribonucleoprotein</keyword>
<accession>A0A8S1LSU7</accession>
<reference evidence="8" key="1">
    <citation type="submission" date="2021-01" db="EMBL/GenBank/DDBJ databases">
        <authorList>
            <consortium name="Genoscope - CEA"/>
            <person name="William W."/>
        </authorList>
    </citation>
    <scope>NUCLEOTIDE SEQUENCE</scope>
</reference>
<evidence type="ECO:0000256" key="1">
    <source>
        <dbReference type="ARBA" id="ARBA00022517"/>
    </source>
</evidence>
<evidence type="ECO:0000313" key="8">
    <source>
        <dbReference type="EMBL" id="CAD8068831.1"/>
    </source>
</evidence>
<dbReference type="GO" id="GO:0006364">
    <property type="term" value="P:rRNA processing"/>
    <property type="evidence" value="ECO:0007669"/>
    <property type="project" value="UniProtKB-KW"/>
</dbReference>
<proteinExistence type="inferred from homology"/>
<comment type="subunit">
    <text evidence="5">Component of the small nucleolar ribonucleoprotein particles containing H/ACA-type snoRNAs (H/ACA snoRNPs).</text>
</comment>
<dbReference type="GO" id="GO:0005730">
    <property type="term" value="C:nucleolus"/>
    <property type="evidence" value="ECO:0007669"/>
    <property type="project" value="UniProtKB-SubCell"/>
</dbReference>
<comment type="caution">
    <text evidence="8">The sequence shown here is derived from an EMBL/GenBank/DDBJ whole genome shotgun (WGS) entry which is preliminary data.</text>
</comment>